<dbReference type="EMBL" id="FZOS01000019">
    <property type="protein sequence ID" value="SNS85723.1"/>
    <property type="molecule type" value="Genomic_DNA"/>
</dbReference>
<dbReference type="RefSeq" id="WP_089220506.1">
    <property type="nucleotide sequence ID" value="NZ_FZOS01000019.1"/>
</dbReference>
<sequence>MRVAIIAPVLVGLVLSGCAPKELALPADPIDRAATCGVVAAAHAREGTTNIAAPLPFDQQGKMMHYAMLAASEGKAFDRARAAAVVDRMPQVEAGITSGDWKPLVKACADAYPATQVAGPVNLPGDPLQARTGCYALGVFLAKALGSQDAAYGDRLAEYGKMNRGLDARIGDGLKARGIKADSEQATTLKAEALATMVKLGPPMTVMTSCLESYGSKA</sequence>
<keyword evidence="2" id="KW-1185">Reference proteome</keyword>
<name>A0A239HYD7_9SPHN</name>
<proteinExistence type="predicted"/>
<reference evidence="2" key="1">
    <citation type="submission" date="2017-06" db="EMBL/GenBank/DDBJ databases">
        <authorList>
            <person name="Varghese N."/>
            <person name="Submissions S."/>
        </authorList>
    </citation>
    <scope>NUCLEOTIDE SEQUENCE [LARGE SCALE GENOMIC DNA]</scope>
    <source>
        <strain evidence="2">LNB2</strain>
    </source>
</reference>
<accession>A0A239HYD7</accession>
<gene>
    <name evidence="1" type="ORF">SAMN06295912_11978</name>
</gene>
<dbReference type="Proteomes" id="UP000198281">
    <property type="component" value="Unassembled WGS sequence"/>
</dbReference>
<dbReference type="PROSITE" id="PS51257">
    <property type="entry name" value="PROKAR_LIPOPROTEIN"/>
    <property type="match status" value="1"/>
</dbReference>
<evidence type="ECO:0000313" key="1">
    <source>
        <dbReference type="EMBL" id="SNS85723.1"/>
    </source>
</evidence>
<dbReference type="AlphaFoldDB" id="A0A239HYD7"/>
<organism evidence="1 2">
    <name type="scientific">Edaphosphingomonas laterariae</name>
    <dbReference type="NCBI Taxonomy" id="861865"/>
    <lineage>
        <taxon>Bacteria</taxon>
        <taxon>Pseudomonadati</taxon>
        <taxon>Pseudomonadota</taxon>
        <taxon>Alphaproteobacteria</taxon>
        <taxon>Sphingomonadales</taxon>
        <taxon>Rhizorhabdaceae</taxon>
        <taxon>Edaphosphingomonas</taxon>
    </lineage>
</organism>
<dbReference type="OrthoDB" id="7551629at2"/>
<protein>
    <recommendedName>
        <fullName evidence="3">Lipoprotein</fullName>
    </recommendedName>
</protein>
<evidence type="ECO:0008006" key="3">
    <source>
        <dbReference type="Google" id="ProtNLM"/>
    </source>
</evidence>
<evidence type="ECO:0000313" key="2">
    <source>
        <dbReference type="Proteomes" id="UP000198281"/>
    </source>
</evidence>